<gene>
    <name evidence="2" type="ORF">TUM19329_08280</name>
</gene>
<protein>
    <recommendedName>
        <fullName evidence="4">Phasin domain-containing protein</fullName>
    </recommendedName>
</protein>
<evidence type="ECO:0000256" key="1">
    <source>
        <dbReference type="SAM" id="MobiDB-lite"/>
    </source>
</evidence>
<proteinExistence type="predicted"/>
<name>A0A6F8T2R6_9GAMM</name>
<dbReference type="RefSeq" id="WP_173236355.1">
    <property type="nucleotide sequence ID" value="NZ_AP022839.1"/>
</dbReference>
<dbReference type="EMBL" id="AP022839">
    <property type="protein sequence ID" value="BCA94467.1"/>
    <property type="molecule type" value="Genomic_DNA"/>
</dbReference>
<dbReference type="AlphaFoldDB" id="A0A6F8T2R6"/>
<reference evidence="2" key="1">
    <citation type="journal article" date="2020" name="Microbiol. Resour. Announc.">
        <title>Complete Genome Sequence of Novel Psychrotolerant Legionella Strain TUM19329, Isolated from Antarctic Lake Sediment.</title>
        <authorList>
            <person name="Shimada S."/>
            <person name="Nakai R."/>
            <person name="Aoki K."/>
            <person name="Shimoeda N."/>
            <person name="Ohno G."/>
            <person name="Miyazaki Y."/>
            <person name="Kudoh S."/>
            <person name="Imura S."/>
            <person name="Watanabe K."/>
            <person name="Ishii Y."/>
            <person name="Tateda K."/>
        </authorList>
    </citation>
    <scope>NUCLEOTIDE SEQUENCE [LARGE SCALE GENOMIC DNA]</scope>
    <source>
        <strain evidence="2">TUM19329</strain>
    </source>
</reference>
<evidence type="ECO:0000313" key="2">
    <source>
        <dbReference type="EMBL" id="BCA94467.1"/>
    </source>
</evidence>
<sequence>MTQQHFSQKYINPIEKPLQEMIELNMRTLQKFSYLHPADLFNPQKPEEVLEKNMHVFIQNSHKTLDYMQDMFHLMEKNWHNISDKLALNTKELMSQAQTVTQHGLKEAVSEGQRTAKKVASSMKKSVKKTESAAQKSLKDTAKTMKKATKTASSVLKGAAKPSASKTKPKTTKKAAATPTKKPEVRRMSTSAAQKPNTMNKMESKIHETRQVSQLTVPTVSNDSDTNNKDRPLM</sequence>
<keyword evidence="3" id="KW-1185">Reference proteome</keyword>
<feature type="compositionally biased region" description="Polar residues" evidence="1">
    <location>
        <begin position="211"/>
        <end position="225"/>
    </location>
</feature>
<evidence type="ECO:0000313" key="3">
    <source>
        <dbReference type="Proteomes" id="UP000502894"/>
    </source>
</evidence>
<dbReference type="KEGG" id="lant:TUM19329_08280"/>
<organism evidence="2 3">
    <name type="scientific">Legionella antarctica</name>
    <dbReference type="NCBI Taxonomy" id="2708020"/>
    <lineage>
        <taxon>Bacteria</taxon>
        <taxon>Pseudomonadati</taxon>
        <taxon>Pseudomonadota</taxon>
        <taxon>Gammaproteobacteria</taxon>
        <taxon>Legionellales</taxon>
        <taxon>Legionellaceae</taxon>
        <taxon>Legionella</taxon>
    </lineage>
</organism>
<feature type="region of interest" description="Disordered" evidence="1">
    <location>
        <begin position="108"/>
        <end position="234"/>
    </location>
</feature>
<feature type="compositionally biased region" description="Polar residues" evidence="1">
    <location>
        <begin position="188"/>
        <end position="201"/>
    </location>
</feature>
<accession>A0A6F8T2R6</accession>
<dbReference type="Proteomes" id="UP000502894">
    <property type="component" value="Chromosome"/>
</dbReference>
<evidence type="ECO:0008006" key="4">
    <source>
        <dbReference type="Google" id="ProtNLM"/>
    </source>
</evidence>